<dbReference type="SUPFAM" id="SSF52096">
    <property type="entry name" value="ClpP/crotonase"/>
    <property type="match status" value="1"/>
</dbReference>
<evidence type="ECO:0000313" key="1">
    <source>
        <dbReference type="EMBL" id="GAA4240034.1"/>
    </source>
</evidence>
<accession>A0ABP8CJW3</accession>
<gene>
    <name evidence="1" type="ORF">GCM10022254_63250</name>
</gene>
<dbReference type="NCBIfam" id="NF042431">
    <property type="entry name" value="EnCoAhydt_DpgB"/>
    <property type="match status" value="1"/>
</dbReference>
<name>A0ABP8CJW3_9ACTN</name>
<dbReference type="InterPro" id="IPR001753">
    <property type="entry name" value="Enoyl-CoA_hydra/iso"/>
</dbReference>
<dbReference type="Gene3D" id="3.90.226.10">
    <property type="entry name" value="2-enoyl-CoA Hydratase, Chain A, domain 1"/>
    <property type="match status" value="1"/>
</dbReference>
<dbReference type="CDD" id="cd06558">
    <property type="entry name" value="crotonase-like"/>
    <property type="match status" value="1"/>
</dbReference>
<dbReference type="Pfam" id="PF00378">
    <property type="entry name" value="ECH_1"/>
    <property type="match status" value="1"/>
</dbReference>
<comment type="caution">
    <text evidence="1">The sequence shown here is derived from an EMBL/GenBank/DDBJ whole genome shotgun (WGS) entry which is preliminary data.</text>
</comment>
<dbReference type="Proteomes" id="UP001501710">
    <property type="component" value="Unassembled WGS sequence"/>
</dbReference>
<dbReference type="InterPro" id="IPR053545">
    <property type="entry name" value="Enoyl-CoA_hydratase-like"/>
</dbReference>
<proteinExistence type="predicted"/>
<evidence type="ECO:0008006" key="3">
    <source>
        <dbReference type="Google" id="ProtNLM"/>
    </source>
</evidence>
<keyword evidence="2" id="KW-1185">Reference proteome</keyword>
<evidence type="ECO:0000313" key="2">
    <source>
        <dbReference type="Proteomes" id="UP001501710"/>
    </source>
</evidence>
<protein>
    <recommendedName>
        <fullName evidence="3">Enoyl-CoA hydratase</fullName>
    </recommendedName>
</protein>
<dbReference type="PANTHER" id="PTHR11941:SF54">
    <property type="entry name" value="ENOYL-COA HYDRATASE, MITOCHONDRIAL"/>
    <property type="match status" value="1"/>
</dbReference>
<dbReference type="EMBL" id="BAABAS010000021">
    <property type="protein sequence ID" value="GAA4240034.1"/>
    <property type="molecule type" value="Genomic_DNA"/>
</dbReference>
<dbReference type="PANTHER" id="PTHR11941">
    <property type="entry name" value="ENOYL-COA HYDRATASE-RELATED"/>
    <property type="match status" value="1"/>
</dbReference>
<sequence length="234" mass="25783">MVNTPQLSDDLGPVAVIDGSPPLWELTATINAVCDEVEERQERSVVVLQLAHVPRREWPDADSIQEVNRWERAVRRFERLSAVTIAVARGTCGGPALDVLLAADWRIGTPDLVLMLPVNDGHFWPGMAAYRLVQQLGLARARQIVLWGTDIPLDRATDLGLIDQVSKDAVEGVREASVLAGRISDREFSIRRQLLLEAGSAEYEAALGVHLAACDRELRRLRDEALRPAAENAS</sequence>
<organism evidence="1 2">
    <name type="scientific">Actinomadura meridiana</name>
    <dbReference type="NCBI Taxonomy" id="559626"/>
    <lineage>
        <taxon>Bacteria</taxon>
        <taxon>Bacillati</taxon>
        <taxon>Actinomycetota</taxon>
        <taxon>Actinomycetes</taxon>
        <taxon>Streptosporangiales</taxon>
        <taxon>Thermomonosporaceae</taxon>
        <taxon>Actinomadura</taxon>
    </lineage>
</organism>
<dbReference type="InterPro" id="IPR029045">
    <property type="entry name" value="ClpP/crotonase-like_dom_sf"/>
</dbReference>
<dbReference type="RefSeq" id="WP_344904408.1">
    <property type="nucleotide sequence ID" value="NZ_BAABAS010000021.1"/>
</dbReference>
<reference evidence="2" key="1">
    <citation type="journal article" date="2019" name="Int. J. Syst. Evol. Microbiol.">
        <title>The Global Catalogue of Microorganisms (GCM) 10K type strain sequencing project: providing services to taxonomists for standard genome sequencing and annotation.</title>
        <authorList>
            <consortium name="The Broad Institute Genomics Platform"/>
            <consortium name="The Broad Institute Genome Sequencing Center for Infectious Disease"/>
            <person name="Wu L."/>
            <person name="Ma J."/>
        </authorList>
    </citation>
    <scope>NUCLEOTIDE SEQUENCE [LARGE SCALE GENOMIC DNA]</scope>
    <source>
        <strain evidence="2">JCM 17440</strain>
    </source>
</reference>